<dbReference type="Gene3D" id="3.30.720.110">
    <property type="match status" value="1"/>
</dbReference>
<dbReference type="Gene3D" id="3.30.720.120">
    <property type="match status" value="1"/>
</dbReference>
<proteinExistence type="predicted"/>
<dbReference type="Proteomes" id="UP000468443">
    <property type="component" value="Unassembled WGS sequence"/>
</dbReference>
<evidence type="ECO:0000313" key="2">
    <source>
        <dbReference type="Proteomes" id="UP000468443"/>
    </source>
</evidence>
<comment type="caution">
    <text evidence="1">The sequence shown here is derived from an EMBL/GenBank/DDBJ whole genome shotgun (WGS) entry which is preliminary data.</text>
</comment>
<dbReference type="RefSeq" id="WP_163691107.1">
    <property type="nucleotide sequence ID" value="NZ_FXTW01000001.1"/>
</dbReference>
<gene>
    <name evidence="1" type="ORF">GWK09_00690</name>
</gene>
<sequence length="136" mass="15740">MEEIYNTYRPEGFGTVTPYIFAEDPVKLIQFLTLGLKAEELQRTKDPKTGDITNCILRLGHSCLMVSRARPPFTGMKSSFYLYVDDVDIMHELAIKAGAREVFSPADMPYRDRQSGIQDMEGNYWWISKRLEQSEY</sequence>
<dbReference type="SUPFAM" id="SSF54593">
    <property type="entry name" value="Glyoxalase/Bleomycin resistance protein/Dihydroxybiphenyl dioxygenase"/>
    <property type="match status" value="1"/>
</dbReference>
<reference evidence="1 2" key="1">
    <citation type="submission" date="2020-01" db="EMBL/GenBank/DDBJ databases">
        <title>Muriicola jejuensis KCTC 22299.</title>
        <authorList>
            <person name="Wang G."/>
        </authorList>
    </citation>
    <scope>NUCLEOTIDE SEQUENCE [LARGE SCALE GENOMIC DNA]</scope>
    <source>
        <strain evidence="1 2">KCTC 22299</strain>
    </source>
</reference>
<dbReference type="InterPro" id="IPR029068">
    <property type="entry name" value="Glyas_Bleomycin-R_OHBP_Dase"/>
</dbReference>
<dbReference type="EMBL" id="JAABOP010000001">
    <property type="protein sequence ID" value="NER09021.1"/>
    <property type="molecule type" value="Genomic_DNA"/>
</dbReference>
<name>A0A6P0U6W7_9FLAO</name>
<dbReference type="AlphaFoldDB" id="A0A6P0U6W7"/>
<accession>A0A6P0U6W7</accession>
<organism evidence="1 2">
    <name type="scientific">Muriicola jejuensis</name>
    <dbReference type="NCBI Taxonomy" id="504488"/>
    <lineage>
        <taxon>Bacteria</taxon>
        <taxon>Pseudomonadati</taxon>
        <taxon>Bacteroidota</taxon>
        <taxon>Flavobacteriia</taxon>
        <taxon>Flavobacteriales</taxon>
        <taxon>Flavobacteriaceae</taxon>
        <taxon>Muriicola</taxon>
    </lineage>
</organism>
<keyword evidence="2" id="KW-1185">Reference proteome</keyword>
<protein>
    <submittedName>
        <fullName evidence="1">VOC family protein</fullName>
    </submittedName>
</protein>
<evidence type="ECO:0000313" key="1">
    <source>
        <dbReference type="EMBL" id="NER09021.1"/>
    </source>
</evidence>